<dbReference type="PATRIC" id="fig|1094564.3.peg.1897"/>
<dbReference type="EMBL" id="AILX01000040">
    <property type="protein sequence ID" value="EJF82575.1"/>
    <property type="molecule type" value="Genomic_DNA"/>
</dbReference>
<dbReference type="Proteomes" id="UP000002646">
    <property type="component" value="Unassembled WGS sequence"/>
</dbReference>
<gene>
    <name evidence="1" type="ORF">MCW_01642</name>
</gene>
<name>J1JER4_9HYPH</name>
<organism evidence="1 2">
    <name type="scientific">Cardidatus Bartonella washoeensis 085-0475</name>
    <dbReference type="NCBI Taxonomy" id="1094564"/>
    <lineage>
        <taxon>Bacteria</taxon>
        <taxon>Pseudomonadati</taxon>
        <taxon>Pseudomonadota</taxon>
        <taxon>Alphaproteobacteria</taxon>
        <taxon>Hyphomicrobiales</taxon>
        <taxon>Bartonellaceae</taxon>
        <taxon>Bartonella</taxon>
    </lineage>
</organism>
<evidence type="ECO:0000313" key="2">
    <source>
        <dbReference type="Proteomes" id="UP000002646"/>
    </source>
</evidence>
<dbReference type="AlphaFoldDB" id="J1JER4"/>
<evidence type="ECO:0000313" key="1">
    <source>
        <dbReference type="EMBL" id="EJF82575.1"/>
    </source>
</evidence>
<accession>J1JER4</accession>
<sequence length="54" mass="5831">MARSVTVVVIGVGDGTLLIAFKHFSKINYSSNGLFLVYGQAAEDSFQLKGICYT</sequence>
<comment type="caution">
    <text evidence="1">The sequence shown here is derived from an EMBL/GenBank/DDBJ whole genome shotgun (WGS) entry which is preliminary data.</text>
</comment>
<dbReference type="HOGENOM" id="CLU_3040791_0_0_5"/>
<proteinExistence type="predicted"/>
<protein>
    <submittedName>
        <fullName evidence="1">Uncharacterized protein</fullName>
    </submittedName>
</protein>
<reference evidence="1 2" key="1">
    <citation type="submission" date="2012-03" db="EMBL/GenBank/DDBJ databases">
        <title>The Genome Sequence of Bartonella washoensis 085-0475.</title>
        <authorList>
            <consortium name="The Broad Institute Genome Sequencing Platform"/>
            <consortium name="The Broad Institute Genome Sequencing Center for Infectious Disease"/>
            <person name="Feldgarden M."/>
            <person name="Kirby J."/>
            <person name="Kosoy M."/>
            <person name="Birtles R."/>
            <person name="Probert W.S."/>
            <person name="Chiaraviglio L."/>
            <person name="Young S.K."/>
            <person name="Zeng Q."/>
            <person name="Gargeya S."/>
            <person name="Fitzgerald M."/>
            <person name="Haas B."/>
            <person name="Abouelleil A."/>
            <person name="Alvarado L."/>
            <person name="Arachchi H.M."/>
            <person name="Berlin A."/>
            <person name="Chapman S.B."/>
            <person name="Gearin G."/>
            <person name="Goldberg J."/>
            <person name="Griggs A."/>
            <person name="Gujja S."/>
            <person name="Hansen M."/>
            <person name="Heiman D."/>
            <person name="Howarth C."/>
            <person name="Larimer J."/>
            <person name="Lui A."/>
            <person name="MacDonald P.J.P."/>
            <person name="McCowen C."/>
            <person name="Montmayeur A."/>
            <person name="Murphy C."/>
            <person name="Neiman D."/>
            <person name="Pearson M."/>
            <person name="Priest M."/>
            <person name="Roberts A."/>
            <person name="Saif S."/>
            <person name="Shea T."/>
            <person name="Sisk P."/>
            <person name="Stolte C."/>
            <person name="Sykes S."/>
            <person name="Wortman J."/>
            <person name="Nusbaum C."/>
            <person name="Birren B."/>
        </authorList>
    </citation>
    <scope>NUCLEOTIDE SEQUENCE [LARGE SCALE GENOMIC DNA]</scope>
    <source>
        <strain evidence="1 2">085-0475</strain>
    </source>
</reference>
<dbReference type="RefSeq" id="WP_006926436.1">
    <property type="nucleotide sequence ID" value="NZ_JH725106.1"/>
</dbReference>